<dbReference type="PANTHER" id="PTHR30055:SF146">
    <property type="entry name" value="HTH-TYPE TRANSCRIPTIONAL DUAL REGULATOR CECR"/>
    <property type="match status" value="1"/>
</dbReference>
<dbReference type="InterPro" id="IPR001647">
    <property type="entry name" value="HTH_TetR"/>
</dbReference>
<evidence type="ECO:0000256" key="3">
    <source>
        <dbReference type="SAM" id="MobiDB-lite"/>
    </source>
</evidence>
<dbReference type="Pfam" id="PF00440">
    <property type="entry name" value="TetR_N"/>
    <property type="match status" value="1"/>
</dbReference>
<feature type="compositionally biased region" description="Polar residues" evidence="3">
    <location>
        <begin position="1"/>
        <end position="22"/>
    </location>
</feature>
<dbReference type="PRINTS" id="PR00455">
    <property type="entry name" value="HTHTETR"/>
</dbReference>
<dbReference type="PANTHER" id="PTHR30055">
    <property type="entry name" value="HTH-TYPE TRANSCRIPTIONAL REGULATOR RUTR"/>
    <property type="match status" value="1"/>
</dbReference>
<dbReference type="PROSITE" id="PS50977">
    <property type="entry name" value="HTH_TETR_2"/>
    <property type="match status" value="1"/>
</dbReference>
<organism evidence="5 6">
    <name type="scientific">Subtercola frigoramans</name>
    <dbReference type="NCBI Taxonomy" id="120298"/>
    <lineage>
        <taxon>Bacteria</taxon>
        <taxon>Bacillati</taxon>
        <taxon>Actinomycetota</taxon>
        <taxon>Actinomycetes</taxon>
        <taxon>Micrococcales</taxon>
        <taxon>Microbacteriaceae</taxon>
        <taxon>Subtercola</taxon>
    </lineage>
</organism>
<dbReference type="InterPro" id="IPR050109">
    <property type="entry name" value="HTH-type_TetR-like_transc_reg"/>
</dbReference>
<sequence length="220" mass="23897">MTVSANPSAKQPAGSPSVTTTRMKAGERREQILRAATETFGKYGYYGSSTAQVAAAAGVSQPYVVRTFGSKEQLFLEVIQRALTLLMNAFRDAVADTASPIPLDNRLGLAYVNQLSEHGTLLSLMHGFILGREPVIGTAGRAGFMEVYRYLRDEAGFSVPEVQNFLAQGMLINTMIGLRMTDDFETDVDVRELMECAFPNKLDLVRAVAAADSLDTSDSE</sequence>
<dbReference type="Proteomes" id="UP000776164">
    <property type="component" value="Unassembled WGS sequence"/>
</dbReference>
<evidence type="ECO:0000256" key="1">
    <source>
        <dbReference type="ARBA" id="ARBA00023125"/>
    </source>
</evidence>
<feature type="domain" description="HTH tetR-type" evidence="4">
    <location>
        <begin position="26"/>
        <end position="86"/>
    </location>
</feature>
<accession>A0ABS2L7K4</accession>
<proteinExistence type="predicted"/>
<keyword evidence="6" id="KW-1185">Reference proteome</keyword>
<comment type="caution">
    <text evidence="5">The sequence shown here is derived from an EMBL/GenBank/DDBJ whole genome shotgun (WGS) entry which is preliminary data.</text>
</comment>
<feature type="DNA-binding region" description="H-T-H motif" evidence="2">
    <location>
        <begin position="49"/>
        <end position="68"/>
    </location>
</feature>
<dbReference type="InterPro" id="IPR009057">
    <property type="entry name" value="Homeodomain-like_sf"/>
</dbReference>
<keyword evidence="1 2" id="KW-0238">DNA-binding</keyword>
<feature type="region of interest" description="Disordered" evidence="3">
    <location>
        <begin position="1"/>
        <end position="27"/>
    </location>
</feature>
<dbReference type="SUPFAM" id="SSF46689">
    <property type="entry name" value="Homeodomain-like"/>
    <property type="match status" value="1"/>
</dbReference>
<dbReference type="Gene3D" id="1.10.357.10">
    <property type="entry name" value="Tetracycline Repressor, domain 2"/>
    <property type="match status" value="1"/>
</dbReference>
<name>A0ABS2L7K4_9MICO</name>
<evidence type="ECO:0000256" key="2">
    <source>
        <dbReference type="PROSITE-ProRule" id="PRU00335"/>
    </source>
</evidence>
<evidence type="ECO:0000313" key="5">
    <source>
        <dbReference type="EMBL" id="MBM7473062.1"/>
    </source>
</evidence>
<dbReference type="EMBL" id="JAFBBU010000001">
    <property type="protein sequence ID" value="MBM7473062.1"/>
    <property type="molecule type" value="Genomic_DNA"/>
</dbReference>
<evidence type="ECO:0000259" key="4">
    <source>
        <dbReference type="PROSITE" id="PS50977"/>
    </source>
</evidence>
<evidence type="ECO:0000313" key="6">
    <source>
        <dbReference type="Proteomes" id="UP000776164"/>
    </source>
</evidence>
<dbReference type="RefSeq" id="WP_205110241.1">
    <property type="nucleotide sequence ID" value="NZ_BAAAHT010000009.1"/>
</dbReference>
<gene>
    <name evidence="5" type="ORF">JOE66_002696</name>
</gene>
<protein>
    <submittedName>
        <fullName evidence="5">AcrR family transcriptional regulator</fullName>
    </submittedName>
</protein>
<reference evidence="5 6" key="1">
    <citation type="submission" date="2021-01" db="EMBL/GenBank/DDBJ databases">
        <title>Sequencing the genomes of 1000 actinobacteria strains.</title>
        <authorList>
            <person name="Klenk H.-P."/>
        </authorList>
    </citation>
    <scope>NUCLEOTIDE SEQUENCE [LARGE SCALE GENOMIC DNA]</scope>
    <source>
        <strain evidence="5 6">DSM 13057</strain>
    </source>
</reference>